<name>A0ABN9VGV9_9DINO</name>
<feature type="non-terminal residue" evidence="1">
    <location>
        <position position="1"/>
    </location>
</feature>
<organism evidence="1 2">
    <name type="scientific">Prorocentrum cordatum</name>
    <dbReference type="NCBI Taxonomy" id="2364126"/>
    <lineage>
        <taxon>Eukaryota</taxon>
        <taxon>Sar</taxon>
        <taxon>Alveolata</taxon>
        <taxon>Dinophyceae</taxon>
        <taxon>Prorocentrales</taxon>
        <taxon>Prorocentraceae</taxon>
        <taxon>Prorocentrum</taxon>
    </lineage>
</organism>
<evidence type="ECO:0000313" key="2">
    <source>
        <dbReference type="Proteomes" id="UP001189429"/>
    </source>
</evidence>
<protein>
    <submittedName>
        <fullName evidence="1">Uncharacterized protein</fullName>
    </submittedName>
</protein>
<proteinExistence type="predicted"/>
<comment type="caution">
    <text evidence="1">The sequence shown here is derived from an EMBL/GenBank/DDBJ whole genome shotgun (WGS) entry which is preliminary data.</text>
</comment>
<dbReference type="Proteomes" id="UP001189429">
    <property type="component" value="Unassembled WGS sequence"/>
</dbReference>
<feature type="non-terminal residue" evidence="1">
    <location>
        <position position="429"/>
    </location>
</feature>
<evidence type="ECO:0000313" key="1">
    <source>
        <dbReference type="EMBL" id="CAK0871421.1"/>
    </source>
</evidence>
<keyword evidence="2" id="KW-1185">Reference proteome</keyword>
<gene>
    <name evidence="1" type="ORF">PCOR1329_LOCUS57264</name>
</gene>
<reference evidence="1" key="1">
    <citation type="submission" date="2023-10" db="EMBL/GenBank/DDBJ databases">
        <authorList>
            <person name="Chen Y."/>
            <person name="Shah S."/>
            <person name="Dougan E. K."/>
            <person name="Thang M."/>
            <person name="Chan C."/>
        </authorList>
    </citation>
    <scope>NUCLEOTIDE SEQUENCE [LARGE SCALE GENOMIC DNA]</scope>
</reference>
<sequence length="429" mass="47389">ERAAKRARTFPAAAEAPTPPGAPTFLELQSISPKAAQDYQTYVAAFYQWGQERNLFSDIATSLRSAPAIDLALVTYMHGKFFAGELSYVPTKLIAGLRYFWTYPNGALLELPRSFRALTGWKRMVPAQSRLPYPWVALCLCVQCMIAAGQVMEALACIIIFTFYLRPSECLRLQGKLITAPAQVLGLLKAKFPHSLVFNFGQAQWGRALKGAASACGLNALGDPCLYRFRHGGVSHDLLFKARSLLSAKKRGRWASDRSLARYERGGRINEQLSLLTQDILIAADLAASNIGSGHLSEAWRRSMRLAGHPVFEIDMRHGVDHNMCSKALVKLIRGWVQGGFVMAVFMGTPCNSFSLARNRPNGPPTLRASEYPEGLPELKDSCREEVDLGNSLCAASFSIFRECRLLGCPVIVENPASSHLWRQPLVLK</sequence>
<dbReference type="EMBL" id="CAUYUJ010017067">
    <property type="protein sequence ID" value="CAK0871421.1"/>
    <property type="molecule type" value="Genomic_DNA"/>
</dbReference>
<accession>A0ABN9VGV9</accession>